<evidence type="ECO:0000313" key="2">
    <source>
        <dbReference type="Proteomes" id="UP000758155"/>
    </source>
</evidence>
<sequence length="233" mass="26687">MVTAFPGKTHDIKVCLLEPAQKPELTPVRRLDMGSAQDEFVENNPWIPEQNFTGFCSFMQSFYEEAFKPEMQLRCAIVIALNNNSEEHLNSRHNRAEKKFRLLYCPAILSPELADGFAIRVAEHTDFGTIKMLFEDSDGGLQAEIRTSPGVFRRIKLARLTDIIFIIGDSFQRLTTDTFRAAYYWVTLPPLVKAGGNVEILERYSIAYFTKPNCRAVLLLLKETYYRCETSQV</sequence>
<dbReference type="Proteomes" id="UP000758155">
    <property type="component" value="Unassembled WGS sequence"/>
</dbReference>
<protein>
    <submittedName>
        <fullName evidence="1">Uncharacterized protein</fullName>
    </submittedName>
</protein>
<dbReference type="Gene3D" id="2.60.120.330">
    <property type="entry name" value="B-lactam Antibiotic, Isopenicillin N Synthase, Chain"/>
    <property type="match status" value="1"/>
</dbReference>
<organism evidence="1 2">
    <name type="scientific">Didymella heteroderae</name>
    <dbReference type="NCBI Taxonomy" id="1769908"/>
    <lineage>
        <taxon>Eukaryota</taxon>
        <taxon>Fungi</taxon>
        <taxon>Dikarya</taxon>
        <taxon>Ascomycota</taxon>
        <taxon>Pezizomycotina</taxon>
        <taxon>Dothideomycetes</taxon>
        <taxon>Pleosporomycetidae</taxon>
        <taxon>Pleosporales</taxon>
        <taxon>Pleosporineae</taxon>
        <taxon>Didymellaceae</taxon>
        <taxon>Didymella</taxon>
    </lineage>
</organism>
<keyword evidence="2" id="KW-1185">Reference proteome</keyword>
<dbReference type="InterPro" id="IPR027443">
    <property type="entry name" value="IPNS-like_sf"/>
</dbReference>
<dbReference type="AlphaFoldDB" id="A0A9P4WK65"/>
<evidence type="ECO:0000313" key="1">
    <source>
        <dbReference type="EMBL" id="KAF3034517.1"/>
    </source>
</evidence>
<name>A0A9P4WK65_9PLEO</name>
<accession>A0A9P4WK65</accession>
<proteinExistence type="predicted"/>
<reference evidence="1" key="1">
    <citation type="submission" date="2019-04" db="EMBL/GenBank/DDBJ databases">
        <title>Sequencing of skin fungus with MAO and IRED activity.</title>
        <authorList>
            <person name="Marsaioli A.J."/>
            <person name="Bonatto J.M.C."/>
            <person name="Reis Junior O."/>
        </authorList>
    </citation>
    <scope>NUCLEOTIDE SEQUENCE</scope>
    <source>
        <strain evidence="1">28M1</strain>
    </source>
</reference>
<dbReference type="OrthoDB" id="288590at2759"/>
<dbReference type="SUPFAM" id="SSF51197">
    <property type="entry name" value="Clavaminate synthase-like"/>
    <property type="match status" value="1"/>
</dbReference>
<gene>
    <name evidence="1" type="ORF">E8E12_005886</name>
</gene>
<comment type="caution">
    <text evidence="1">The sequence shown here is derived from an EMBL/GenBank/DDBJ whole genome shotgun (WGS) entry which is preliminary data.</text>
</comment>
<dbReference type="EMBL" id="SWKV01000067">
    <property type="protein sequence ID" value="KAF3034517.1"/>
    <property type="molecule type" value="Genomic_DNA"/>
</dbReference>